<dbReference type="PANTHER" id="PTHR34598">
    <property type="entry name" value="BLL6449 PROTEIN"/>
    <property type="match status" value="1"/>
</dbReference>
<dbReference type="Proteomes" id="UP000007978">
    <property type="component" value="Chromosome 3"/>
</dbReference>
<feature type="transmembrane region" description="Helical" evidence="3">
    <location>
        <begin position="361"/>
        <end position="382"/>
    </location>
</feature>
<dbReference type="InterPro" id="IPR044053">
    <property type="entry name" value="AsaB-like"/>
</dbReference>
<feature type="region of interest" description="Disordered" evidence="2">
    <location>
        <begin position="393"/>
        <end position="413"/>
    </location>
</feature>
<dbReference type="eggNOG" id="ENOG502SRIH">
    <property type="taxonomic scope" value="Eukaryota"/>
</dbReference>
<evidence type="ECO:0000313" key="4">
    <source>
        <dbReference type="EMBL" id="EKJ75859.1"/>
    </source>
</evidence>
<keyword evidence="3" id="KW-0472">Membrane</keyword>
<gene>
    <name evidence="4" type="ORF">FPSE_04039</name>
</gene>
<dbReference type="EMBL" id="AFNW01000081">
    <property type="protein sequence ID" value="EKJ75859.1"/>
    <property type="molecule type" value="Genomic_DNA"/>
</dbReference>
<feature type="compositionally biased region" description="Polar residues" evidence="2">
    <location>
        <begin position="397"/>
        <end position="413"/>
    </location>
</feature>
<evidence type="ECO:0000313" key="5">
    <source>
        <dbReference type="Proteomes" id="UP000007978"/>
    </source>
</evidence>
<dbReference type="AlphaFoldDB" id="K3VMF2"/>
<sequence>MGGDTVAYCKHPLDTKFLAYHIIASLRESQTLWDDIMPQPRPVSISCWYMHAAISLCRFTSDHEKLTLMSATDFLQQNGIIIAEEGRTLHLAQYFVFWMIGTMSSLYNVATPDKSQSCWWEKFTIVTKCRITSHLFWCFLTSDVNRPRAQGIEWSVSRFLAGFGEILPTIDRDGRTKVDEFFRLDPGRLNMQLLESSLGFKVVWTDILGSHLDVDINTSTLFLFRQATLCIREAADNVDETTVLRSCLDDEIMDRDELRTLMREILLSLYILFGQTAGSRGHFREDEAFKDISRKWRDGMLKKVCCEPWLFEDFDQQPKRIYNLQADFPILGAKLRFLAQEVQSQEPKSLRQLWKDKRNTLQWWTFWAVIIFGGVATLLSLIQTILAGLQLRDNGSKDTGTSRQPSNTLNGRNLQQPLCTDIVTRMGKDEVMNTESEAPMSRAGSATKEQPWRKLSSCLEETLAKHGSFQLEKPDGKIPSWWNDLERGRLPANHKELLSELVQEKFDGKPWYKREEGSRCDSCGRDPCICMVFEVSIVYTTVPRLLTYLATFSQPQPMMETKQSLASFMNPTSTNHDASNVNKEAEASWQSRPKTTGTVRFLSPHPKYENEKPFILSLPLPKDQPKSNAIYETHDIKIADARGDERSFSLDQQGFEFVEIPSRPTAVSSKEAIEGDYLPQMERFLKEHLKANRVIAFDHVANAPAQLRQVKPLGVPHLREDKRPPARNAHTDQTPEAAMSRLQLYFQNEASGLVQDRVRFLNIWRPLVEPLEDAPLGVLDARTLSTQDLIAQDMVYSHYLGENYQVRFNPSQRWYYWSRMMRSECILIKNFDSRMDGVARSTSLS</sequence>
<dbReference type="HOGENOM" id="CLU_353792_0_0_1"/>
<evidence type="ECO:0000256" key="3">
    <source>
        <dbReference type="SAM" id="Phobius"/>
    </source>
</evidence>
<accession>K3VMF2</accession>
<dbReference type="GeneID" id="20362657"/>
<dbReference type="RefSeq" id="XP_009255432.1">
    <property type="nucleotide sequence ID" value="XM_009257157.1"/>
</dbReference>
<keyword evidence="3" id="KW-0812">Transmembrane</keyword>
<proteinExistence type="inferred from homology"/>
<comment type="similarity">
    <text evidence="1">Belongs to the asaB hydroxylase/desaturase family.</text>
</comment>
<comment type="caution">
    <text evidence="4">The sequence shown here is derived from an EMBL/GenBank/DDBJ whole genome shotgun (WGS) entry which is preliminary data.</text>
</comment>
<keyword evidence="3" id="KW-1133">Transmembrane helix</keyword>
<keyword evidence="5" id="KW-1185">Reference proteome</keyword>
<dbReference type="KEGG" id="fpu:FPSE_04039"/>
<dbReference type="GO" id="GO:0016491">
    <property type="term" value="F:oxidoreductase activity"/>
    <property type="evidence" value="ECO:0007669"/>
    <property type="project" value="InterPro"/>
</dbReference>
<dbReference type="PANTHER" id="PTHR34598:SF3">
    <property type="entry name" value="OXIDOREDUCTASE AN1597"/>
    <property type="match status" value="1"/>
</dbReference>
<reference evidence="4 5" key="1">
    <citation type="journal article" date="2012" name="PLoS Pathog.">
        <title>Comparative pathogenomics reveals horizontally acquired novel virulence genes in fungi infecting cereal hosts.</title>
        <authorList>
            <person name="Gardiner D.M."/>
            <person name="McDonald M.C."/>
            <person name="Covarelli L."/>
            <person name="Solomon P.S."/>
            <person name="Rusu A.G."/>
            <person name="Marshall M."/>
            <person name="Kazan K."/>
            <person name="Chakraborty S."/>
            <person name="McDonald B.A."/>
            <person name="Manners J.M."/>
        </authorList>
    </citation>
    <scope>NUCLEOTIDE SEQUENCE [LARGE SCALE GENOMIC DNA]</scope>
    <source>
        <strain evidence="4 5">CS3096</strain>
    </source>
</reference>
<protein>
    <submittedName>
        <fullName evidence="4">Uncharacterized protein</fullName>
    </submittedName>
</protein>
<evidence type="ECO:0000256" key="1">
    <source>
        <dbReference type="ARBA" id="ARBA00023604"/>
    </source>
</evidence>
<dbReference type="NCBIfam" id="NF041278">
    <property type="entry name" value="CmcJ_NvfI_EfuI"/>
    <property type="match status" value="1"/>
</dbReference>
<name>K3VMF2_FUSPC</name>
<organism evidence="4 5">
    <name type="scientific">Fusarium pseudograminearum (strain CS3096)</name>
    <name type="common">Wheat and barley crown-rot fungus</name>
    <dbReference type="NCBI Taxonomy" id="1028729"/>
    <lineage>
        <taxon>Eukaryota</taxon>
        <taxon>Fungi</taxon>
        <taxon>Dikarya</taxon>
        <taxon>Ascomycota</taxon>
        <taxon>Pezizomycotina</taxon>
        <taxon>Sordariomycetes</taxon>
        <taxon>Hypocreomycetidae</taxon>
        <taxon>Hypocreales</taxon>
        <taxon>Nectriaceae</taxon>
        <taxon>Fusarium</taxon>
    </lineage>
</organism>
<dbReference type="OrthoDB" id="412788at2759"/>
<evidence type="ECO:0000256" key="2">
    <source>
        <dbReference type="SAM" id="MobiDB-lite"/>
    </source>
</evidence>